<evidence type="ECO:0000256" key="1">
    <source>
        <dbReference type="SAM" id="Phobius"/>
    </source>
</evidence>
<accession>A0A9D8KD00</accession>
<protein>
    <submittedName>
        <fullName evidence="2">Uncharacterized protein</fullName>
    </submittedName>
</protein>
<name>A0A9D8KD00_9DELT</name>
<feature type="transmembrane region" description="Helical" evidence="1">
    <location>
        <begin position="40"/>
        <end position="62"/>
    </location>
</feature>
<dbReference type="EMBL" id="JAFGIX010000022">
    <property type="protein sequence ID" value="MBN1572424.1"/>
    <property type="molecule type" value="Genomic_DNA"/>
</dbReference>
<feature type="transmembrane region" description="Helical" evidence="1">
    <location>
        <begin position="95"/>
        <end position="115"/>
    </location>
</feature>
<comment type="caution">
    <text evidence="2">The sequence shown here is derived from an EMBL/GenBank/DDBJ whole genome shotgun (WGS) entry which is preliminary data.</text>
</comment>
<keyword evidence="1" id="KW-0812">Transmembrane</keyword>
<feature type="transmembrane region" description="Helical" evidence="1">
    <location>
        <begin position="173"/>
        <end position="190"/>
    </location>
</feature>
<sequence>MKVNIKNKLSNLRLCLLKLKDRIKNKLSNLLSLLLENKKVIIFFVAICFIISIYVHFLFFIYEHYKDPISLIKKITSFTSTKTIFFLEHISTLSIIFLITVLIIISCFFYVLYIIKLDIEKRTRTSKGKKIKCIICGAELSNNKAEFCANCRKKSFIEQIDSRLKKVPEKTKKVYIVFFVLILILVLFFTKSNLDYFERQKIRSEIKEFLQDIYYKEHEYCRNKNEFCSKAKEMGILSIPENTKFAITHADKNSFVARAFVNIDKERDEYEDIWQITEKTDEPELIADDIKNRCVRAEKKSESSSNSIKKEKCPDSDGIEHIFKYGVDSFADRVIHYRMGSPQPVYPNSKIPTNAIGLPNYRIMLSNDEVTLGCRGSITLEFSRVRLIDGDGCDICVFEVGDDVEATYLEISEDGEHWINIGRIHGGIFCVDIGQEERVKFYNRFRYVRLTDLGDQCKYGNYPGAEIDAVGIINGILVK</sequence>
<evidence type="ECO:0000313" key="2">
    <source>
        <dbReference type="EMBL" id="MBN1572424.1"/>
    </source>
</evidence>
<reference evidence="2" key="2">
    <citation type="submission" date="2021-01" db="EMBL/GenBank/DDBJ databases">
        <authorList>
            <person name="Hahn C.R."/>
            <person name="Youssef N.H."/>
            <person name="Elshahed M."/>
        </authorList>
    </citation>
    <scope>NUCLEOTIDE SEQUENCE</scope>
    <source>
        <strain evidence="2">Zod_Metabat.24</strain>
    </source>
</reference>
<evidence type="ECO:0000313" key="3">
    <source>
        <dbReference type="Proteomes" id="UP000809273"/>
    </source>
</evidence>
<organism evidence="2 3">
    <name type="scientific">Candidatus Zymogenus saltonus</name>
    <dbReference type="NCBI Taxonomy" id="2844893"/>
    <lineage>
        <taxon>Bacteria</taxon>
        <taxon>Deltaproteobacteria</taxon>
        <taxon>Candidatus Zymogenia</taxon>
        <taxon>Candidatus Zymogeniales</taxon>
        <taxon>Candidatus Zymogenaceae</taxon>
        <taxon>Candidatus Zymogenus</taxon>
    </lineage>
</organism>
<proteinExistence type="predicted"/>
<dbReference type="AlphaFoldDB" id="A0A9D8KD00"/>
<dbReference type="Proteomes" id="UP000809273">
    <property type="component" value="Unassembled WGS sequence"/>
</dbReference>
<reference evidence="2" key="1">
    <citation type="journal article" date="2021" name="Environ. Microbiol.">
        <title>Genomic characterization of three novel Desulfobacterota classes expand the metabolic and phylogenetic diversity of the phylum.</title>
        <authorList>
            <person name="Murphy C.L."/>
            <person name="Biggerstaff J."/>
            <person name="Eichhorn A."/>
            <person name="Ewing E."/>
            <person name="Shahan R."/>
            <person name="Soriano D."/>
            <person name="Stewart S."/>
            <person name="VanMol K."/>
            <person name="Walker R."/>
            <person name="Walters P."/>
            <person name="Elshahed M.S."/>
            <person name="Youssef N.H."/>
        </authorList>
    </citation>
    <scope>NUCLEOTIDE SEQUENCE</scope>
    <source>
        <strain evidence="2">Zod_Metabat.24</strain>
    </source>
</reference>
<gene>
    <name evidence="2" type="ORF">JW984_04425</name>
</gene>
<keyword evidence="1" id="KW-1133">Transmembrane helix</keyword>
<keyword evidence="1" id="KW-0472">Membrane</keyword>